<dbReference type="InterPro" id="IPR014876">
    <property type="entry name" value="DEK_C"/>
</dbReference>
<evidence type="ECO:0000256" key="3">
    <source>
        <dbReference type="ARBA" id="ARBA00012543"/>
    </source>
</evidence>
<dbReference type="Pfam" id="PF08766">
    <property type="entry name" value="DEK_C"/>
    <property type="match status" value="1"/>
</dbReference>
<keyword evidence="7 22" id="KW-0812">Transmembrane</keyword>
<evidence type="ECO:0000259" key="23">
    <source>
        <dbReference type="PROSITE" id="PS51998"/>
    </source>
</evidence>
<comment type="subcellular location">
    <subcellularLocation>
        <location evidence="2">Cell membrane</location>
        <topology evidence="2">Multi-pass membrane protein</topology>
    </subcellularLocation>
    <subcellularLocation>
        <location evidence="1">Cell septum</location>
    </subcellularLocation>
    <subcellularLocation>
        <location evidence="13">Cell tip</location>
    </subcellularLocation>
</comment>
<evidence type="ECO:0000256" key="14">
    <source>
        <dbReference type="ARBA" id="ARBA00046327"/>
    </source>
</evidence>
<dbReference type="OrthoDB" id="370884at2759"/>
<gene>
    <name evidence="24" type="ORF">ASPWEDRAFT_666852</name>
</gene>
<evidence type="ECO:0000256" key="19">
    <source>
        <dbReference type="ARBA" id="ARBA00075290"/>
    </source>
</evidence>
<evidence type="ECO:0000256" key="17">
    <source>
        <dbReference type="ARBA" id="ARBA00060871"/>
    </source>
</evidence>
<dbReference type="CDD" id="cd04190">
    <property type="entry name" value="Chitin_synth_C"/>
    <property type="match status" value="1"/>
</dbReference>
<dbReference type="InterPro" id="IPR036961">
    <property type="entry name" value="Kinesin_motor_dom_sf"/>
</dbReference>
<evidence type="ECO:0000256" key="18">
    <source>
        <dbReference type="ARBA" id="ARBA00071786"/>
    </source>
</evidence>
<evidence type="ECO:0000256" key="22">
    <source>
        <dbReference type="SAM" id="Phobius"/>
    </source>
</evidence>
<dbReference type="SUPFAM" id="SSF55856">
    <property type="entry name" value="Cytochrome b5-like heme/steroid binding domain"/>
    <property type="match status" value="1"/>
</dbReference>
<dbReference type="InterPro" id="IPR001609">
    <property type="entry name" value="Myosin_head_motor_dom-like"/>
</dbReference>
<accession>A0A1L9RC72</accession>
<evidence type="ECO:0000256" key="20">
    <source>
        <dbReference type="ARBA" id="ARBA00083633"/>
    </source>
</evidence>
<dbReference type="SMART" id="SM00242">
    <property type="entry name" value="MYSc"/>
    <property type="match status" value="1"/>
</dbReference>
<evidence type="ECO:0000256" key="8">
    <source>
        <dbReference type="ARBA" id="ARBA00022989"/>
    </source>
</evidence>
<dbReference type="PROSITE" id="PS51998">
    <property type="entry name" value="DEK_C"/>
    <property type="match status" value="1"/>
</dbReference>
<sequence length="1763" mass="197312">MSNRYSVYSSHSAGLSTGTPRLSPQQASQVSTTTLLNALHSFYTSGQPYQLDASTSLVVNTWLTATRTTPDGRTGGTIDRELALRAWEHARRRAEDGCIVLCSTHQSTPSVLQPYLAALPLPTPTTAFTALAVLRPFLSAVTSFNPSYSLYSALAASFTLSLQGDVVGLTYSLSTTGINVRKGLLDIPSEPGYRAFDVFYYLLTSASTPAEREFLDLKSASEYSLLNKSGTYKPPSYLPTADDDAAAEDFRASLKAIGIKGAAQRGLLSTLAGLLKLGNASGFFVDQEELEDVCEEVGGLLGLDPEVLLRKCSTDEREILVAGIYEALVDWVISKVNEAIASEIKEHNDHVGQWSNDDTVSITVVDVPRPAFGKAVAMRGVFDDNLGINAEMREDGVHIPPAGNSVINEMDNAVAQVEADLGITTGSAWHEREYELDKRQGVLEKVGLEVETDAFLRQLLFPVSTEGISLGKRGRFDLPATLGSSRVWYQISMHPTDDSPEALNSLMSTTTWSAGSVSRQLRDWRLAEWANRRLKQLDFTADFDMEEFFGRYARLGCMEGKDGIENWILQRGWTNGDAFVGHQRIWMRENAWWEAETMLDLKPDESPPINPFMLGNGLVDPSYAPDMGYPMAESTSLLNVGHDASMQKGMLAPSFRGGAKSISPSVPHTMNMGGDYGLGSKGDDRKWDNTYYDNEFGQYIGELDPEHGEPKHIEKKEITPGRRMWTGFVWAMTFWIPSFVLRYVGRMKRPDVRMAWREKLVLFFLILLFNGMVCFYIIAFGDLLCPNKDKVWNEKEVGYHEGDDDFYVSVHGKVYDISKFWRIQHSDTSIETTSSNMKPFAGQNLDAYFPPPLTEACKPFVDDDSITLQNNNTDAVLYPQAKHDCGPRNQPDKSTALHEISWYADKFLPKIKEYYKGDVVWKRSVVSSQATDSQRYWVIVDKKIYDLTNYFYTLKMMNNIDTYSFLPKSVTELFKNYPGTDVTDKWQDTTQFKNAQNCLDNVFYVGKVDFRDSPRCTVNNWILLSFTVLICAVVIVKFLSALQLGSKRRPVPQDRFVICLVPAYTEGEDALRQGLDSLTALQYDNKRKLICVVCDGMIVGGGNDRPTPKIVLDILGVDPKIDPPALPFKSIGQGSDQLNYGKVYSGLYEYEGNVVPYVVLVKVGKESEQSKSKPGNRGKRDSQILLLNFLNRVHHRSPMSPFELEIFHQINNIIGVDPELYEYCLMVDADTSVREDSLNRLVAACANDAKIAGICGETSLQNEERSWWTMIQVYEYYISHHLAKAFESLFGTVTCLPGCFCMYRLRTADKGRPLIISDKLIAEYADNDVDTLHKKNLLSLGEDRYLTTLMAKHFPTMSYKFIPDAYASTAAPETWSVLLSQRRRWINSTVHNLVEVAMLKDLCGFCCFSMRFVVLVDLLGTIILPATCVYLGYLIYRVASHTGPFPLISVIILAGVYGLQAIIFLVKRQWQHIGWMIIYILAYPVYNFILPLYSFWKQDDFGWGSTRVVIGEKGDKRVVAVEDEGFDPRSIPLQRWDDYALANNLPGRRGDASISQEKLFPPRYTDEMAMEMDDMHSNYSSVKPASTILTGFPHNRNTGPYMPPHSPAHFGGNVPGNRNSHLSNFSRYTDMGQATGHQASRHMSMGGLSHYQSSPMNNSRHSVGMMQSTDNLLGGTPRPVSRSPLGAGYNSRPTSAFDFRGGAGGPDDHSIAEAVRSCLAEVNLDNVTKKQVRVLVEQRLQTTLTGEKRAFLDRQIDHELANM</sequence>
<dbReference type="GO" id="GO:0005524">
    <property type="term" value="F:ATP binding"/>
    <property type="evidence" value="ECO:0007669"/>
    <property type="project" value="InterPro"/>
</dbReference>
<feature type="transmembrane region" description="Helical" evidence="22">
    <location>
        <begin position="724"/>
        <end position="744"/>
    </location>
</feature>
<dbReference type="GO" id="GO:0004100">
    <property type="term" value="F:chitin synthase activity"/>
    <property type="evidence" value="ECO:0007669"/>
    <property type="project" value="UniProtKB-EC"/>
</dbReference>
<dbReference type="GO" id="GO:0005886">
    <property type="term" value="C:plasma membrane"/>
    <property type="evidence" value="ECO:0007669"/>
    <property type="project" value="UniProtKB-SubCell"/>
</dbReference>
<dbReference type="FunFam" id="3.10.120.10:FF:000014">
    <property type="entry name" value="Chitin synthase 6"/>
    <property type="match status" value="1"/>
</dbReference>
<dbReference type="SUPFAM" id="SSF109715">
    <property type="entry name" value="DEK C-terminal domain"/>
    <property type="match status" value="1"/>
</dbReference>
<dbReference type="Proteomes" id="UP000184383">
    <property type="component" value="Unassembled WGS sequence"/>
</dbReference>
<organism evidence="24 25">
    <name type="scientific">Aspergillus wentii DTO 134E9</name>
    <dbReference type="NCBI Taxonomy" id="1073089"/>
    <lineage>
        <taxon>Eukaryota</taxon>
        <taxon>Fungi</taxon>
        <taxon>Dikarya</taxon>
        <taxon>Ascomycota</taxon>
        <taxon>Pezizomycotina</taxon>
        <taxon>Eurotiomycetes</taxon>
        <taxon>Eurotiomycetidae</taxon>
        <taxon>Eurotiales</taxon>
        <taxon>Aspergillaceae</taxon>
        <taxon>Aspergillus</taxon>
        <taxon>Aspergillus subgen. Cremei</taxon>
    </lineage>
</organism>
<dbReference type="EC" id="2.4.1.16" evidence="3"/>
<name>A0A1L9RC72_ASPWE</name>
<dbReference type="SUPFAM" id="SSF53448">
    <property type="entry name" value="Nucleotide-diphospho-sugar transferases"/>
    <property type="match status" value="1"/>
</dbReference>
<dbReference type="PANTHER" id="PTHR22914">
    <property type="entry name" value="CHITIN SYNTHASE"/>
    <property type="match status" value="1"/>
</dbReference>
<dbReference type="Pfam" id="PF03142">
    <property type="entry name" value="Chitin_synth_2"/>
    <property type="match status" value="1"/>
</dbReference>
<keyword evidence="8 22" id="KW-1133">Transmembrane helix</keyword>
<dbReference type="Gene3D" id="1.10.10.820">
    <property type="match status" value="1"/>
</dbReference>
<dbReference type="SUPFAM" id="SSF52540">
    <property type="entry name" value="P-loop containing nucleoside triphosphate hydrolases"/>
    <property type="match status" value="1"/>
</dbReference>
<feature type="transmembrane region" description="Helical" evidence="22">
    <location>
        <begin position="760"/>
        <end position="781"/>
    </location>
</feature>
<keyword evidence="5" id="KW-0328">Glycosyltransferase</keyword>
<keyword evidence="4" id="KW-1003">Cell membrane</keyword>
<evidence type="ECO:0000313" key="25">
    <source>
        <dbReference type="Proteomes" id="UP000184383"/>
    </source>
</evidence>
<dbReference type="GO" id="GO:0003774">
    <property type="term" value="F:cytoskeletal motor activity"/>
    <property type="evidence" value="ECO:0007669"/>
    <property type="project" value="InterPro"/>
</dbReference>
<dbReference type="Gene3D" id="1.10.10.60">
    <property type="entry name" value="Homeodomain-like"/>
    <property type="match status" value="1"/>
</dbReference>
<reference evidence="25" key="1">
    <citation type="journal article" date="2017" name="Genome Biol.">
        <title>Comparative genomics reveals high biological diversity and specific adaptations in the industrially and medically important fungal genus Aspergillus.</title>
        <authorList>
            <person name="de Vries R.P."/>
            <person name="Riley R."/>
            <person name="Wiebenga A."/>
            <person name="Aguilar-Osorio G."/>
            <person name="Amillis S."/>
            <person name="Uchima C.A."/>
            <person name="Anderluh G."/>
            <person name="Asadollahi M."/>
            <person name="Askin M."/>
            <person name="Barry K."/>
            <person name="Battaglia E."/>
            <person name="Bayram O."/>
            <person name="Benocci T."/>
            <person name="Braus-Stromeyer S.A."/>
            <person name="Caldana C."/>
            <person name="Canovas D."/>
            <person name="Cerqueira G.C."/>
            <person name="Chen F."/>
            <person name="Chen W."/>
            <person name="Choi C."/>
            <person name="Clum A."/>
            <person name="Dos Santos R.A."/>
            <person name="Damasio A.R."/>
            <person name="Diallinas G."/>
            <person name="Emri T."/>
            <person name="Fekete E."/>
            <person name="Flipphi M."/>
            <person name="Freyberg S."/>
            <person name="Gallo A."/>
            <person name="Gournas C."/>
            <person name="Habgood R."/>
            <person name="Hainaut M."/>
            <person name="Harispe M.L."/>
            <person name="Henrissat B."/>
            <person name="Hilden K.S."/>
            <person name="Hope R."/>
            <person name="Hossain A."/>
            <person name="Karabika E."/>
            <person name="Karaffa L."/>
            <person name="Karanyi Z."/>
            <person name="Krasevec N."/>
            <person name="Kuo A."/>
            <person name="Kusch H."/>
            <person name="LaButti K."/>
            <person name="Lagendijk E.L."/>
            <person name="Lapidus A."/>
            <person name="Levasseur A."/>
            <person name="Lindquist E."/>
            <person name="Lipzen A."/>
            <person name="Logrieco A.F."/>
            <person name="MacCabe A."/>
            <person name="Maekelae M.R."/>
            <person name="Malavazi I."/>
            <person name="Melin P."/>
            <person name="Meyer V."/>
            <person name="Mielnichuk N."/>
            <person name="Miskei M."/>
            <person name="Molnar A.P."/>
            <person name="Mule G."/>
            <person name="Ngan C.Y."/>
            <person name="Orejas M."/>
            <person name="Orosz E."/>
            <person name="Ouedraogo J.P."/>
            <person name="Overkamp K.M."/>
            <person name="Park H.-S."/>
            <person name="Perrone G."/>
            <person name="Piumi F."/>
            <person name="Punt P.J."/>
            <person name="Ram A.F."/>
            <person name="Ramon A."/>
            <person name="Rauscher S."/>
            <person name="Record E."/>
            <person name="Riano-Pachon D.M."/>
            <person name="Robert V."/>
            <person name="Roehrig J."/>
            <person name="Ruller R."/>
            <person name="Salamov A."/>
            <person name="Salih N.S."/>
            <person name="Samson R.A."/>
            <person name="Sandor E."/>
            <person name="Sanguinetti M."/>
            <person name="Schuetze T."/>
            <person name="Sepcic K."/>
            <person name="Shelest E."/>
            <person name="Sherlock G."/>
            <person name="Sophianopoulou V."/>
            <person name="Squina F.M."/>
            <person name="Sun H."/>
            <person name="Susca A."/>
            <person name="Todd R.B."/>
            <person name="Tsang A."/>
            <person name="Unkles S.E."/>
            <person name="van de Wiele N."/>
            <person name="van Rossen-Uffink D."/>
            <person name="Oliveira J.V."/>
            <person name="Vesth T.C."/>
            <person name="Visser J."/>
            <person name="Yu J.-H."/>
            <person name="Zhou M."/>
            <person name="Andersen M.R."/>
            <person name="Archer D.B."/>
            <person name="Baker S.E."/>
            <person name="Benoit I."/>
            <person name="Brakhage A.A."/>
            <person name="Braus G.H."/>
            <person name="Fischer R."/>
            <person name="Frisvad J.C."/>
            <person name="Goldman G.H."/>
            <person name="Houbraken J."/>
            <person name="Oakley B."/>
            <person name="Pocsi I."/>
            <person name="Scazzocchio C."/>
            <person name="Seiboth B."/>
            <person name="vanKuyk P.A."/>
            <person name="Wortman J."/>
            <person name="Dyer P.S."/>
            <person name="Grigoriev I.V."/>
        </authorList>
    </citation>
    <scope>NUCLEOTIDE SEQUENCE [LARGE SCALE GENOMIC DNA]</scope>
    <source>
        <strain evidence="25">DTO 134E9</strain>
    </source>
</reference>
<dbReference type="InterPro" id="IPR004835">
    <property type="entry name" value="Chitin_synth"/>
</dbReference>
<dbReference type="Gene3D" id="1.20.120.720">
    <property type="entry name" value="Myosin VI head, motor domain, U50 subdomain"/>
    <property type="match status" value="1"/>
</dbReference>
<dbReference type="GO" id="GO:0016459">
    <property type="term" value="C:myosin complex"/>
    <property type="evidence" value="ECO:0007669"/>
    <property type="project" value="UniProtKB-KW"/>
</dbReference>
<evidence type="ECO:0000256" key="2">
    <source>
        <dbReference type="ARBA" id="ARBA00004651"/>
    </source>
</evidence>
<evidence type="ECO:0000256" key="21">
    <source>
        <dbReference type="SAM" id="MobiDB-lite"/>
    </source>
</evidence>
<dbReference type="Pfam" id="PF00173">
    <property type="entry name" value="Cyt-b5"/>
    <property type="match status" value="1"/>
</dbReference>
<feature type="transmembrane region" description="Helical" evidence="22">
    <location>
        <begin position="1445"/>
        <end position="1466"/>
    </location>
</feature>
<dbReference type="VEuPathDB" id="FungiDB:ASPWEDRAFT_666852"/>
<feature type="domain" description="DEK-C" evidence="23">
    <location>
        <begin position="1705"/>
        <end position="1761"/>
    </location>
</feature>
<feature type="transmembrane region" description="Helical" evidence="22">
    <location>
        <begin position="1412"/>
        <end position="1433"/>
    </location>
</feature>
<evidence type="ECO:0000313" key="24">
    <source>
        <dbReference type="EMBL" id="OJJ32463.1"/>
    </source>
</evidence>
<evidence type="ECO:0000256" key="12">
    <source>
        <dbReference type="ARBA" id="ARBA00023180"/>
    </source>
</evidence>
<feature type="transmembrane region" description="Helical" evidence="22">
    <location>
        <begin position="1021"/>
        <end position="1039"/>
    </location>
</feature>
<evidence type="ECO:0000256" key="10">
    <source>
        <dbReference type="ARBA" id="ARBA00023136"/>
    </source>
</evidence>
<keyword evidence="12" id="KW-0325">Glycoprotein</keyword>
<evidence type="ECO:0000256" key="13">
    <source>
        <dbReference type="ARBA" id="ARBA00044500"/>
    </source>
</evidence>
<dbReference type="PANTHER" id="PTHR22914:SF13">
    <property type="entry name" value="CHITIN SYNTHASE"/>
    <property type="match status" value="1"/>
</dbReference>
<evidence type="ECO:0000256" key="9">
    <source>
        <dbReference type="ARBA" id="ARBA00023123"/>
    </source>
</evidence>
<feature type="region of interest" description="Disordered" evidence="21">
    <location>
        <begin position="1"/>
        <end position="28"/>
    </location>
</feature>
<dbReference type="SMART" id="SM01117">
    <property type="entry name" value="Cyt-b5"/>
    <property type="match status" value="2"/>
</dbReference>
<comment type="catalytic activity">
    <reaction evidence="16">
        <text>[(1-&gt;4)-N-acetyl-beta-D-glucosaminyl](n) + UDP-N-acetyl-alpha-D-glucosamine = [(1-&gt;4)-N-acetyl-beta-D-glucosaminyl](n+1) + UDP + H(+)</text>
        <dbReference type="Rhea" id="RHEA:16637"/>
        <dbReference type="Rhea" id="RHEA-COMP:9593"/>
        <dbReference type="Rhea" id="RHEA-COMP:9595"/>
        <dbReference type="ChEBI" id="CHEBI:15378"/>
        <dbReference type="ChEBI" id="CHEBI:17029"/>
        <dbReference type="ChEBI" id="CHEBI:57705"/>
        <dbReference type="ChEBI" id="CHEBI:58223"/>
        <dbReference type="EC" id="2.4.1.16"/>
    </reaction>
    <physiologicalReaction direction="left-to-right" evidence="16">
        <dbReference type="Rhea" id="RHEA:16638"/>
    </physiologicalReaction>
</comment>
<evidence type="ECO:0000256" key="15">
    <source>
        <dbReference type="ARBA" id="ARBA00046342"/>
    </source>
</evidence>
<dbReference type="InterPro" id="IPR029044">
    <property type="entry name" value="Nucleotide-diphossugar_trans"/>
</dbReference>
<comment type="similarity">
    <text evidence="17">Belongs to the chitin synthase family. Class V subfamily.</text>
</comment>
<dbReference type="GO" id="GO:0051286">
    <property type="term" value="C:cell tip"/>
    <property type="evidence" value="ECO:0007669"/>
    <property type="project" value="UniProtKB-SubCell"/>
</dbReference>
<keyword evidence="9" id="KW-0518">Myosin</keyword>
<dbReference type="InterPro" id="IPR027417">
    <property type="entry name" value="P-loop_NTPase"/>
</dbReference>
<comment type="similarity">
    <text evidence="15">In the N-terminal section; belongs to the TRAFAC class myosin-kinesin ATPase superfamily. Myosin family.</text>
</comment>
<comment type="similarity">
    <text evidence="14">In the C-terminal section; belongs to the chitin synthase family. Class V subfamily.</text>
</comment>
<evidence type="ECO:0000256" key="6">
    <source>
        <dbReference type="ARBA" id="ARBA00022679"/>
    </source>
</evidence>
<evidence type="ECO:0000256" key="5">
    <source>
        <dbReference type="ARBA" id="ARBA00022676"/>
    </source>
</evidence>
<dbReference type="GO" id="GO:0006031">
    <property type="term" value="P:chitin biosynthetic process"/>
    <property type="evidence" value="ECO:0007669"/>
    <property type="project" value="TreeGrafter"/>
</dbReference>
<dbReference type="RefSeq" id="XP_040686140.1">
    <property type="nucleotide sequence ID" value="XM_040838858.1"/>
</dbReference>
<dbReference type="GeneID" id="63754706"/>
<evidence type="ECO:0000256" key="16">
    <source>
        <dbReference type="ARBA" id="ARBA00049510"/>
    </source>
</evidence>
<dbReference type="Gene3D" id="3.10.120.10">
    <property type="entry name" value="Cytochrome b5-like heme/steroid binding domain"/>
    <property type="match status" value="2"/>
</dbReference>
<dbReference type="GO" id="GO:0030428">
    <property type="term" value="C:cell septum"/>
    <property type="evidence" value="ECO:0007669"/>
    <property type="project" value="UniProtKB-SubCell"/>
</dbReference>
<dbReference type="GO" id="GO:0031505">
    <property type="term" value="P:fungal-type cell wall organization"/>
    <property type="evidence" value="ECO:0007669"/>
    <property type="project" value="TreeGrafter"/>
</dbReference>
<dbReference type="Gene3D" id="3.40.850.10">
    <property type="entry name" value="Kinesin motor domain"/>
    <property type="match status" value="1"/>
</dbReference>
<dbReference type="InterPro" id="IPR001199">
    <property type="entry name" value="Cyt_B5-like_heme/steroid-bd"/>
</dbReference>
<evidence type="ECO:0000256" key="7">
    <source>
        <dbReference type="ARBA" id="ARBA00022692"/>
    </source>
</evidence>
<evidence type="ECO:0000256" key="11">
    <source>
        <dbReference type="ARBA" id="ARBA00023175"/>
    </source>
</evidence>
<keyword evidence="6" id="KW-0808">Transferase</keyword>
<feature type="transmembrane region" description="Helical" evidence="22">
    <location>
        <begin position="1473"/>
        <end position="1496"/>
    </location>
</feature>
<keyword evidence="25" id="KW-1185">Reference proteome</keyword>
<dbReference type="InterPro" id="IPR036400">
    <property type="entry name" value="Cyt_B5-like_heme/steroid_sf"/>
</dbReference>
<keyword evidence="11" id="KW-0505">Motor protein</keyword>
<evidence type="ECO:0000256" key="1">
    <source>
        <dbReference type="ARBA" id="ARBA00004431"/>
    </source>
</evidence>
<dbReference type="FunFam" id="1.10.10.820:FF:000010">
    <property type="entry name" value="Chitin synthase 6"/>
    <property type="match status" value="1"/>
</dbReference>
<keyword evidence="10 22" id="KW-0472">Membrane</keyword>
<evidence type="ECO:0000256" key="4">
    <source>
        <dbReference type="ARBA" id="ARBA00022475"/>
    </source>
</evidence>
<proteinExistence type="inferred from homology"/>
<dbReference type="EMBL" id="KV878215">
    <property type="protein sequence ID" value="OJJ32463.1"/>
    <property type="molecule type" value="Genomic_DNA"/>
</dbReference>
<protein>
    <recommendedName>
        <fullName evidence="18">Chitin synthase A</fullName>
        <ecNumber evidence="3">2.4.1.16</ecNumber>
    </recommendedName>
    <alternativeName>
        <fullName evidence="19">Chitin-UDP acetyl-glucosaminyl transferase A</fullName>
    </alternativeName>
    <alternativeName>
        <fullName evidence="20">Class-V chitin synthase A</fullName>
    </alternativeName>
</protein>
<dbReference type="STRING" id="1073089.A0A1L9RC72"/>